<dbReference type="PROSITE" id="PS01117">
    <property type="entry name" value="HTH_MARR_1"/>
    <property type="match status" value="1"/>
</dbReference>
<evidence type="ECO:0000256" key="2">
    <source>
        <dbReference type="ARBA" id="ARBA00023125"/>
    </source>
</evidence>
<dbReference type="InterPro" id="IPR036388">
    <property type="entry name" value="WH-like_DNA-bd_sf"/>
</dbReference>
<keyword evidence="1" id="KW-0805">Transcription regulation</keyword>
<dbReference type="EMBL" id="CAXAQS010000873">
    <property type="protein sequence ID" value="CAK9253496.1"/>
    <property type="molecule type" value="Genomic_DNA"/>
</dbReference>
<name>A0ABP0VHW7_9BRYO</name>
<evidence type="ECO:0000313" key="5">
    <source>
        <dbReference type="EMBL" id="CAK9253496.1"/>
    </source>
</evidence>
<feature type="domain" description="HTH marR-type" evidence="4">
    <location>
        <begin position="1"/>
        <end position="105"/>
    </location>
</feature>
<reference evidence="5" key="1">
    <citation type="submission" date="2024-02" db="EMBL/GenBank/DDBJ databases">
        <authorList>
            <consortium name="ELIXIR-Norway"/>
            <consortium name="Elixir Norway"/>
        </authorList>
    </citation>
    <scope>NUCLEOTIDE SEQUENCE</scope>
</reference>
<dbReference type="PROSITE" id="PS50995">
    <property type="entry name" value="HTH_MARR_2"/>
    <property type="match status" value="1"/>
</dbReference>
<dbReference type="InterPro" id="IPR000835">
    <property type="entry name" value="HTH_MarR-typ"/>
</dbReference>
<proteinExistence type="predicted"/>
<keyword evidence="3" id="KW-0804">Transcription</keyword>
<keyword evidence="6" id="KW-1185">Reference proteome</keyword>
<dbReference type="SMART" id="SM00347">
    <property type="entry name" value="HTH_MARR"/>
    <property type="match status" value="1"/>
</dbReference>
<evidence type="ECO:0000259" key="4">
    <source>
        <dbReference type="PROSITE" id="PS50995"/>
    </source>
</evidence>
<dbReference type="PANTHER" id="PTHR42756:SF1">
    <property type="entry name" value="TRANSCRIPTIONAL REPRESSOR OF EMRAB OPERON"/>
    <property type="match status" value="1"/>
</dbReference>
<protein>
    <recommendedName>
        <fullName evidence="4">HTH marR-type domain-containing protein</fullName>
    </recommendedName>
</protein>
<dbReference type="InterPro" id="IPR023187">
    <property type="entry name" value="Tscrpt_reg_MarR-type_CS"/>
</dbReference>
<sequence>MSRNINKHIAELNDDVTMQQGAVLYFIAQSKNEELIQQDIAEMMDINKSATLRTIDILEKKGFVKRHPVLNDRRKNKIEVTNRAWWSLMLLYNPSKQRNWICGKV</sequence>
<organism evidence="5 6">
    <name type="scientific">Sphagnum jensenii</name>
    <dbReference type="NCBI Taxonomy" id="128206"/>
    <lineage>
        <taxon>Eukaryota</taxon>
        <taxon>Viridiplantae</taxon>
        <taxon>Streptophyta</taxon>
        <taxon>Embryophyta</taxon>
        <taxon>Bryophyta</taxon>
        <taxon>Sphagnophytina</taxon>
        <taxon>Sphagnopsida</taxon>
        <taxon>Sphagnales</taxon>
        <taxon>Sphagnaceae</taxon>
        <taxon>Sphagnum</taxon>
    </lineage>
</organism>
<accession>A0ABP0VHW7</accession>
<dbReference type="InterPro" id="IPR036390">
    <property type="entry name" value="WH_DNA-bd_sf"/>
</dbReference>
<dbReference type="PRINTS" id="PR00598">
    <property type="entry name" value="HTHMARR"/>
</dbReference>
<dbReference type="Pfam" id="PF01047">
    <property type="entry name" value="MarR"/>
    <property type="match status" value="1"/>
</dbReference>
<evidence type="ECO:0000256" key="3">
    <source>
        <dbReference type="ARBA" id="ARBA00023163"/>
    </source>
</evidence>
<evidence type="ECO:0000256" key="1">
    <source>
        <dbReference type="ARBA" id="ARBA00023015"/>
    </source>
</evidence>
<comment type="caution">
    <text evidence="5">The sequence shown here is derived from an EMBL/GenBank/DDBJ whole genome shotgun (WGS) entry which is preliminary data.</text>
</comment>
<dbReference type="Gene3D" id="1.10.10.10">
    <property type="entry name" value="Winged helix-like DNA-binding domain superfamily/Winged helix DNA-binding domain"/>
    <property type="match status" value="1"/>
</dbReference>
<evidence type="ECO:0000313" key="6">
    <source>
        <dbReference type="Proteomes" id="UP001497444"/>
    </source>
</evidence>
<gene>
    <name evidence="5" type="ORF">CSSPJE1EN1_LOCUS28874</name>
</gene>
<dbReference type="Proteomes" id="UP001497444">
    <property type="component" value="Unassembled WGS sequence"/>
</dbReference>
<keyword evidence="2" id="KW-0238">DNA-binding</keyword>
<dbReference type="PANTHER" id="PTHR42756">
    <property type="entry name" value="TRANSCRIPTIONAL REGULATOR, MARR"/>
    <property type="match status" value="1"/>
</dbReference>
<dbReference type="SUPFAM" id="SSF46785">
    <property type="entry name" value="Winged helix' DNA-binding domain"/>
    <property type="match status" value="1"/>
</dbReference>